<dbReference type="Gene3D" id="1.10.8.1210">
    <property type="match status" value="1"/>
</dbReference>
<reference evidence="1" key="1">
    <citation type="journal article" date="2019" name="Nat. Commun.">
        <title>Spatiotemporal dynamics of multidrug resistant bacteria on intensive care unit surfaces.</title>
        <authorList>
            <person name="D'Souza A.W."/>
            <person name="Potter R.F."/>
            <person name="Wallace M."/>
            <person name="Shupe A."/>
            <person name="Patel S."/>
            <person name="Sun X."/>
            <person name="Gul D."/>
            <person name="Kwon J.H."/>
            <person name="Andleeb S."/>
            <person name="Burnham C.D."/>
            <person name="Dantas G."/>
        </authorList>
    </citation>
    <scope>NUCLEOTIDE SEQUENCE</scope>
    <source>
        <strain evidence="1">AJ_351</strain>
    </source>
</reference>
<dbReference type="AlphaFoldDB" id="A0A8F6R4H2"/>
<evidence type="ECO:0000313" key="1">
    <source>
        <dbReference type="EMBL" id="QXR29323.1"/>
    </source>
</evidence>
<name>A0A8F6R4H2_ACIJU</name>
<organism evidence="1">
    <name type="scientific">Acinetobacter junii</name>
    <dbReference type="NCBI Taxonomy" id="40215"/>
    <lineage>
        <taxon>Bacteria</taxon>
        <taxon>Pseudomonadati</taxon>
        <taxon>Pseudomonadota</taxon>
        <taxon>Gammaproteobacteria</taxon>
        <taxon>Moraxellales</taxon>
        <taxon>Moraxellaceae</taxon>
        <taxon>Acinetobacter</taxon>
    </lineage>
</organism>
<gene>
    <name evidence="1" type="ORF">EGT69_011420</name>
</gene>
<reference evidence="1" key="2">
    <citation type="submission" date="2021-06" db="EMBL/GenBank/DDBJ databases">
        <authorList>
            <person name="Diorio-Toth L."/>
        </authorList>
    </citation>
    <scope>NUCLEOTIDE SEQUENCE</scope>
    <source>
        <strain evidence="1">AJ_351</strain>
    </source>
</reference>
<protein>
    <submittedName>
        <fullName evidence="1">Uncharacterized protein</fullName>
    </submittedName>
</protein>
<accession>A0A8F6R4H2</accession>
<dbReference type="Proteomes" id="UP000279359">
    <property type="component" value="Chromosome"/>
</dbReference>
<dbReference type="EMBL" id="CP078018">
    <property type="protein sequence ID" value="QXR29323.1"/>
    <property type="molecule type" value="Genomic_DNA"/>
</dbReference>
<proteinExistence type="predicted"/>
<sequence>MSLSYTGQHGGAWQTYLTQIDRVAPYLDADLSNFTLYTTKKDNSLK</sequence>